<evidence type="ECO:0000256" key="4">
    <source>
        <dbReference type="ARBA" id="ARBA00023136"/>
    </source>
</evidence>
<proteinExistence type="predicted"/>
<feature type="domain" description="DUF202" evidence="6">
    <location>
        <begin position="14"/>
        <end position="79"/>
    </location>
</feature>
<protein>
    <submittedName>
        <fullName evidence="7">Inner membrane protein YidG</fullName>
    </submittedName>
</protein>
<accession>A0A251XXW0</accession>
<dbReference type="Pfam" id="PF02656">
    <property type="entry name" value="DUF202"/>
    <property type="match status" value="1"/>
</dbReference>
<comment type="caution">
    <text evidence="7">The sequence shown here is derived from an EMBL/GenBank/DDBJ whole genome shotgun (WGS) entry which is preliminary data.</text>
</comment>
<evidence type="ECO:0000256" key="3">
    <source>
        <dbReference type="ARBA" id="ARBA00022989"/>
    </source>
</evidence>
<keyword evidence="2 5" id="KW-0812">Transmembrane</keyword>
<feature type="transmembrane region" description="Helical" evidence="5">
    <location>
        <begin position="101"/>
        <end position="122"/>
    </location>
</feature>
<evidence type="ECO:0000256" key="5">
    <source>
        <dbReference type="SAM" id="Phobius"/>
    </source>
</evidence>
<dbReference type="AlphaFoldDB" id="A0A251XXW0"/>
<evidence type="ECO:0000256" key="1">
    <source>
        <dbReference type="ARBA" id="ARBA00004127"/>
    </source>
</evidence>
<name>A0A251XXW0_9MICO</name>
<organism evidence="7 8">
    <name type="scientific">Clavibacter michiganensis</name>
    <dbReference type="NCBI Taxonomy" id="28447"/>
    <lineage>
        <taxon>Bacteria</taxon>
        <taxon>Bacillati</taxon>
        <taxon>Actinomycetota</taxon>
        <taxon>Actinomycetes</taxon>
        <taxon>Micrococcales</taxon>
        <taxon>Microbacteriaceae</taxon>
        <taxon>Clavibacter</taxon>
    </lineage>
</organism>
<keyword evidence="4 5" id="KW-0472">Membrane</keyword>
<evidence type="ECO:0000313" key="7">
    <source>
        <dbReference type="EMBL" id="OUE10366.1"/>
    </source>
</evidence>
<keyword evidence="3 5" id="KW-1133">Transmembrane helix</keyword>
<comment type="subcellular location">
    <subcellularLocation>
        <location evidence="1">Endomembrane system</location>
        <topology evidence="1">Multi-pass membrane protein</topology>
    </subcellularLocation>
</comment>
<evidence type="ECO:0000256" key="2">
    <source>
        <dbReference type="ARBA" id="ARBA00022692"/>
    </source>
</evidence>
<dbReference type="Proteomes" id="UP000195106">
    <property type="component" value="Unassembled WGS sequence"/>
</dbReference>
<reference evidence="7 8" key="1">
    <citation type="submission" date="2016-08" db="EMBL/GenBank/DDBJ databases">
        <title>Genome sequence of Clavibacter michiganensis spp. strain CASJ009.</title>
        <authorList>
            <person name="Thapa S.P."/>
            <person name="Coaker G."/>
        </authorList>
    </citation>
    <scope>NUCLEOTIDE SEQUENCE [LARGE SCALE GENOMIC DNA]</scope>
    <source>
        <strain evidence="7">CASJ009</strain>
    </source>
</reference>
<sequence>MSGPDALRGERPYDPGLQPERTALAWRRTALALVVGSLLGLRALPAVLGAPGLALAFVGVALALGVLVTAQRRYRRVHRILTTRAADPAAPPGAGLPGGALAALVAALTAVAGLAALAVALVR</sequence>
<evidence type="ECO:0000313" key="8">
    <source>
        <dbReference type="Proteomes" id="UP000195106"/>
    </source>
</evidence>
<dbReference type="InterPro" id="IPR003807">
    <property type="entry name" value="DUF202"/>
</dbReference>
<dbReference type="EMBL" id="MDHJ01000001">
    <property type="protein sequence ID" value="OUE10366.1"/>
    <property type="molecule type" value="Genomic_DNA"/>
</dbReference>
<feature type="transmembrane region" description="Helical" evidence="5">
    <location>
        <begin position="53"/>
        <end position="70"/>
    </location>
</feature>
<gene>
    <name evidence="7" type="primary">yidG</name>
    <name evidence="7" type="ORF">CMsap09_15590</name>
</gene>
<evidence type="ECO:0000259" key="6">
    <source>
        <dbReference type="Pfam" id="PF02656"/>
    </source>
</evidence>
<dbReference type="GO" id="GO:0012505">
    <property type="term" value="C:endomembrane system"/>
    <property type="evidence" value="ECO:0007669"/>
    <property type="project" value="UniProtKB-SubCell"/>
</dbReference>